<dbReference type="VEuPathDB" id="FungiDB:BLGHR1_11015"/>
<dbReference type="AlphaFoldDB" id="A0A383UJ12"/>
<keyword evidence="1" id="KW-0175">Coiled coil</keyword>
<evidence type="ECO:0000256" key="1">
    <source>
        <dbReference type="SAM" id="Coils"/>
    </source>
</evidence>
<feature type="coiled-coil region" evidence="1">
    <location>
        <begin position="40"/>
        <end position="81"/>
    </location>
</feature>
<evidence type="ECO:0000313" key="2">
    <source>
        <dbReference type="EMBL" id="SZF00283.1"/>
    </source>
</evidence>
<reference evidence="2 3" key="1">
    <citation type="submission" date="2017-11" db="EMBL/GenBank/DDBJ databases">
        <authorList>
            <person name="Kracher B."/>
        </authorList>
    </citation>
    <scope>NUCLEOTIDE SEQUENCE [LARGE SCALE GENOMIC DNA]</scope>
    <source>
        <strain evidence="2 3">RACE1</strain>
    </source>
</reference>
<protein>
    <submittedName>
        <fullName evidence="2">Uncharacterized protein</fullName>
    </submittedName>
</protein>
<name>A0A383UJ12_BLUHO</name>
<gene>
    <name evidence="2" type="ORF">BLGHR1_11015</name>
</gene>
<dbReference type="EMBL" id="UNSH01000008">
    <property type="protein sequence ID" value="SZF00283.1"/>
    <property type="molecule type" value="Genomic_DNA"/>
</dbReference>
<proteinExistence type="predicted"/>
<dbReference type="Proteomes" id="UP000275772">
    <property type="component" value="Unassembled WGS sequence"/>
</dbReference>
<accession>A0A383UJ12</accession>
<sequence length="223" mass="25470">MTSSISDVAADRLWQFQLRKENKAILSQLQSSEQKRRLILEENERRFQVSEEKIARLESKLAELERRYASKLEVLEQFHTEQQARWADTEAQLQRIASTYEPKPPSSNSPPIPLQQATASLNTYLVQATARLDALSSPSESMEIELVNAFIAGMSSPSERQQLTAWLQQVHPSTQKKDGRIEILCDWVSLRNALQNVGLLEAEQDSIYSIGAHDEQERDTSFR</sequence>
<evidence type="ECO:0000313" key="3">
    <source>
        <dbReference type="Proteomes" id="UP000275772"/>
    </source>
</evidence>
<organism evidence="2 3">
    <name type="scientific">Blumeria hordei</name>
    <name type="common">Barley powdery mildew</name>
    <name type="synonym">Blumeria graminis f. sp. hordei</name>
    <dbReference type="NCBI Taxonomy" id="2867405"/>
    <lineage>
        <taxon>Eukaryota</taxon>
        <taxon>Fungi</taxon>
        <taxon>Dikarya</taxon>
        <taxon>Ascomycota</taxon>
        <taxon>Pezizomycotina</taxon>
        <taxon>Leotiomycetes</taxon>
        <taxon>Erysiphales</taxon>
        <taxon>Erysiphaceae</taxon>
        <taxon>Blumeria</taxon>
    </lineage>
</organism>